<reference evidence="11" key="1">
    <citation type="journal article" date="2014" name="Front. Microbiol.">
        <title>High frequency of phylogenetically diverse reductive dehalogenase-homologous genes in deep subseafloor sedimentary metagenomes.</title>
        <authorList>
            <person name="Kawai M."/>
            <person name="Futagami T."/>
            <person name="Toyoda A."/>
            <person name="Takaki Y."/>
            <person name="Nishi S."/>
            <person name="Hori S."/>
            <person name="Arai W."/>
            <person name="Tsubouchi T."/>
            <person name="Morono Y."/>
            <person name="Uchiyama I."/>
            <person name="Ito T."/>
            <person name="Fujiyama A."/>
            <person name="Inagaki F."/>
            <person name="Takami H."/>
        </authorList>
    </citation>
    <scope>NUCLEOTIDE SEQUENCE</scope>
    <source>
        <strain evidence="11">Expedition CK06-06</strain>
    </source>
</reference>
<comment type="caution">
    <text evidence="11">The sequence shown here is derived from an EMBL/GenBank/DDBJ whole genome shotgun (WGS) entry which is preliminary data.</text>
</comment>
<dbReference type="AlphaFoldDB" id="X0U138"/>
<feature type="non-terminal residue" evidence="11">
    <location>
        <position position="45"/>
    </location>
</feature>
<dbReference type="GO" id="GO:0043772">
    <property type="term" value="F:acyl-phosphate glycerol-3-phosphate acyltransferase activity"/>
    <property type="evidence" value="ECO:0007669"/>
    <property type="project" value="InterPro"/>
</dbReference>
<name>X0U138_9ZZZZ</name>
<evidence type="ECO:0000256" key="4">
    <source>
        <dbReference type="ARBA" id="ARBA00022692"/>
    </source>
</evidence>
<feature type="transmembrane region" description="Helical" evidence="10">
    <location>
        <begin position="6"/>
        <end position="24"/>
    </location>
</feature>
<keyword evidence="8" id="KW-0594">Phospholipid biosynthesis</keyword>
<evidence type="ECO:0000256" key="5">
    <source>
        <dbReference type="ARBA" id="ARBA00022989"/>
    </source>
</evidence>
<evidence type="ECO:0000256" key="9">
    <source>
        <dbReference type="ARBA" id="ARBA00023264"/>
    </source>
</evidence>
<keyword evidence="5 10" id="KW-1133">Transmembrane helix</keyword>
<evidence type="ECO:0000256" key="1">
    <source>
        <dbReference type="ARBA" id="ARBA00022475"/>
    </source>
</evidence>
<evidence type="ECO:0000256" key="3">
    <source>
        <dbReference type="ARBA" id="ARBA00022679"/>
    </source>
</evidence>
<organism evidence="11">
    <name type="scientific">marine sediment metagenome</name>
    <dbReference type="NCBI Taxonomy" id="412755"/>
    <lineage>
        <taxon>unclassified sequences</taxon>
        <taxon>metagenomes</taxon>
        <taxon>ecological metagenomes</taxon>
    </lineage>
</organism>
<keyword evidence="1" id="KW-1003">Cell membrane</keyword>
<keyword evidence="4 10" id="KW-0812">Transmembrane</keyword>
<evidence type="ECO:0000313" key="11">
    <source>
        <dbReference type="EMBL" id="GAF93086.1"/>
    </source>
</evidence>
<dbReference type="GO" id="GO:0005886">
    <property type="term" value="C:plasma membrane"/>
    <property type="evidence" value="ECO:0007669"/>
    <property type="project" value="InterPro"/>
</dbReference>
<dbReference type="InterPro" id="IPR003811">
    <property type="entry name" value="G3P_acylTferase_PlsY"/>
</dbReference>
<dbReference type="GO" id="GO:0008654">
    <property type="term" value="P:phospholipid biosynthetic process"/>
    <property type="evidence" value="ECO:0007669"/>
    <property type="project" value="UniProtKB-KW"/>
</dbReference>
<evidence type="ECO:0008006" key="12">
    <source>
        <dbReference type="Google" id="ProtNLM"/>
    </source>
</evidence>
<evidence type="ECO:0000256" key="6">
    <source>
        <dbReference type="ARBA" id="ARBA00023098"/>
    </source>
</evidence>
<sequence>MVTNLAAVVGCFLVGGIPVGLLIARACGIDDIRKYGSGNIGASNV</sequence>
<protein>
    <recommendedName>
        <fullName evidence="12">Acyl-phosphate glycerol 3-phosphate acyltransferase</fullName>
    </recommendedName>
</protein>
<keyword evidence="9" id="KW-1208">Phospholipid metabolism</keyword>
<proteinExistence type="predicted"/>
<dbReference type="EMBL" id="BARS01016998">
    <property type="protein sequence ID" value="GAF93086.1"/>
    <property type="molecule type" value="Genomic_DNA"/>
</dbReference>
<keyword evidence="2" id="KW-0444">Lipid biosynthesis</keyword>
<keyword evidence="7 10" id="KW-0472">Membrane</keyword>
<evidence type="ECO:0000256" key="7">
    <source>
        <dbReference type="ARBA" id="ARBA00023136"/>
    </source>
</evidence>
<evidence type="ECO:0000256" key="10">
    <source>
        <dbReference type="SAM" id="Phobius"/>
    </source>
</evidence>
<accession>X0U138</accession>
<evidence type="ECO:0000256" key="2">
    <source>
        <dbReference type="ARBA" id="ARBA00022516"/>
    </source>
</evidence>
<keyword evidence="6" id="KW-0443">Lipid metabolism</keyword>
<dbReference type="Pfam" id="PF02660">
    <property type="entry name" value="G3P_acyltransf"/>
    <property type="match status" value="1"/>
</dbReference>
<gene>
    <name evidence="11" type="ORF">S01H1_27865</name>
</gene>
<evidence type="ECO:0000256" key="8">
    <source>
        <dbReference type="ARBA" id="ARBA00023209"/>
    </source>
</evidence>
<keyword evidence="3" id="KW-0808">Transferase</keyword>